<accession>A0AA47MKL9</accession>
<sequence length="150" mass="16748">MTLQSVLQPGETWEYECQTCICDRDTLSVQCENITCPTLEPVSCDKEGEVPVKISTTDCCDSFKCGVHTLVPSRYSEEVNKFMHKCSCCQEVSTSEKEVEMVCSDGKKKKHSYKSIDNRGEEGVRFGDLRIASLLFAEDVVLLASPDCDL</sequence>
<dbReference type="GO" id="GO:0030414">
    <property type="term" value="F:peptidase inhibitor activity"/>
    <property type="evidence" value="ECO:0007669"/>
    <property type="project" value="InterPro"/>
</dbReference>
<comment type="caution">
    <text evidence="4">Lacks conserved residue(s) required for the propagation of feature annotation.</text>
</comment>
<evidence type="ECO:0000256" key="2">
    <source>
        <dbReference type="ARBA" id="ARBA00022525"/>
    </source>
</evidence>
<evidence type="ECO:0000256" key="4">
    <source>
        <dbReference type="PROSITE-ProRule" id="PRU00039"/>
    </source>
</evidence>
<proteinExistence type="predicted"/>
<evidence type="ECO:0000256" key="3">
    <source>
        <dbReference type="ARBA" id="ARBA00023157"/>
    </source>
</evidence>
<dbReference type="EMBL" id="JAOPHQ010003710">
    <property type="protein sequence ID" value="KAK0142092.1"/>
    <property type="molecule type" value="Genomic_DNA"/>
</dbReference>
<protein>
    <recommendedName>
        <fullName evidence="5">CTCK domain-containing protein</fullName>
    </recommendedName>
</protein>
<comment type="subcellular location">
    <subcellularLocation>
        <location evidence="1">Secreted</location>
    </subcellularLocation>
</comment>
<dbReference type="GO" id="GO:0005576">
    <property type="term" value="C:extracellular region"/>
    <property type="evidence" value="ECO:0007669"/>
    <property type="project" value="UniProtKB-SubCell"/>
</dbReference>
<evidence type="ECO:0000259" key="5">
    <source>
        <dbReference type="PROSITE" id="PS01225"/>
    </source>
</evidence>
<name>A0AA47MKL9_MERPO</name>
<keyword evidence="7" id="KW-1185">Reference proteome</keyword>
<gene>
    <name evidence="6" type="ORF">N1851_020238</name>
</gene>
<evidence type="ECO:0000256" key="1">
    <source>
        <dbReference type="ARBA" id="ARBA00004613"/>
    </source>
</evidence>
<organism evidence="6 7">
    <name type="scientific">Merluccius polli</name>
    <name type="common">Benguela hake</name>
    <name type="synonym">Merluccius cadenati</name>
    <dbReference type="NCBI Taxonomy" id="89951"/>
    <lineage>
        <taxon>Eukaryota</taxon>
        <taxon>Metazoa</taxon>
        <taxon>Chordata</taxon>
        <taxon>Craniata</taxon>
        <taxon>Vertebrata</taxon>
        <taxon>Euteleostomi</taxon>
        <taxon>Actinopterygii</taxon>
        <taxon>Neopterygii</taxon>
        <taxon>Teleostei</taxon>
        <taxon>Neoteleostei</taxon>
        <taxon>Acanthomorphata</taxon>
        <taxon>Zeiogadaria</taxon>
        <taxon>Gadariae</taxon>
        <taxon>Gadiformes</taxon>
        <taxon>Gadoidei</taxon>
        <taxon>Merlucciidae</taxon>
        <taxon>Merluccius</taxon>
    </lineage>
</organism>
<feature type="domain" description="CTCK" evidence="5">
    <location>
        <begin position="22"/>
        <end position="116"/>
    </location>
</feature>
<dbReference type="InterPro" id="IPR036201">
    <property type="entry name" value="Pacifastin_dom_sf"/>
</dbReference>
<dbReference type="Proteomes" id="UP001174136">
    <property type="component" value="Unassembled WGS sequence"/>
</dbReference>
<dbReference type="SUPFAM" id="SSF57283">
    <property type="entry name" value="PMP inhibitors"/>
    <property type="match status" value="1"/>
</dbReference>
<keyword evidence="2" id="KW-0964">Secreted</keyword>
<evidence type="ECO:0000313" key="7">
    <source>
        <dbReference type="Proteomes" id="UP001174136"/>
    </source>
</evidence>
<dbReference type="AlphaFoldDB" id="A0AA47MKL9"/>
<dbReference type="InterPro" id="IPR006207">
    <property type="entry name" value="Cys_knot_C"/>
</dbReference>
<dbReference type="PROSITE" id="PS01225">
    <property type="entry name" value="CTCK_2"/>
    <property type="match status" value="1"/>
</dbReference>
<reference evidence="6" key="1">
    <citation type="journal article" date="2023" name="Front. Mar. Sci.">
        <title>A new Merluccius polli reference genome to investigate the effects of global change in West African waters.</title>
        <authorList>
            <person name="Mateo J.L."/>
            <person name="Blanco-Fernandez C."/>
            <person name="Garcia-Vazquez E."/>
            <person name="Machado-Schiaffino G."/>
        </authorList>
    </citation>
    <scope>NUCLEOTIDE SEQUENCE</scope>
    <source>
        <strain evidence="6">C29</strain>
        <tissue evidence="6">Fin</tissue>
    </source>
</reference>
<comment type="caution">
    <text evidence="6">The sequence shown here is derived from an EMBL/GenBank/DDBJ whole genome shotgun (WGS) entry which is preliminary data.</text>
</comment>
<keyword evidence="3" id="KW-1015">Disulfide bond</keyword>
<evidence type="ECO:0000313" key="6">
    <source>
        <dbReference type="EMBL" id="KAK0142092.1"/>
    </source>
</evidence>